<accession>A0AAE1QPS3</accession>
<feature type="region of interest" description="Disordered" evidence="9">
    <location>
        <begin position="347"/>
        <end position="368"/>
    </location>
</feature>
<dbReference type="InterPro" id="IPR016158">
    <property type="entry name" value="Cullin_homology"/>
</dbReference>
<evidence type="ECO:0000256" key="1">
    <source>
        <dbReference type="ARBA" id="ARBA00006019"/>
    </source>
</evidence>
<evidence type="ECO:0000256" key="5">
    <source>
        <dbReference type="ARBA" id="ARBA00022843"/>
    </source>
</evidence>
<dbReference type="Pfam" id="PF00018">
    <property type="entry name" value="SH3_1"/>
    <property type="match status" value="1"/>
</dbReference>
<evidence type="ECO:0000259" key="10">
    <source>
        <dbReference type="PROSITE" id="PS50002"/>
    </source>
</evidence>
<evidence type="ECO:0000256" key="7">
    <source>
        <dbReference type="PROSITE-ProRule" id="PRU00330"/>
    </source>
</evidence>
<evidence type="ECO:0000256" key="9">
    <source>
        <dbReference type="SAM" id="MobiDB-lite"/>
    </source>
</evidence>
<dbReference type="FunFam" id="2.30.30.40:FF:000072">
    <property type="entry name" value="Unconventional Myosin IB"/>
    <property type="match status" value="1"/>
</dbReference>
<dbReference type="FunFam" id="1.20.1310.10:FF:000002">
    <property type="entry name" value="cullin-3 isoform X1"/>
    <property type="match status" value="1"/>
</dbReference>
<dbReference type="EMBL" id="JAVYJV010000061">
    <property type="protein sequence ID" value="KAK4337039.1"/>
    <property type="molecule type" value="Genomic_DNA"/>
</dbReference>
<dbReference type="PRINTS" id="PR00452">
    <property type="entry name" value="SH3DOMAIN"/>
</dbReference>
<feature type="domain" description="Cullin family profile" evidence="11">
    <location>
        <begin position="160"/>
        <end position="243"/>
    </location>
</feature>
<dbReference type="Gene3D" id="2.30.40.10">
    <property type="entry name" value="Urease, subunit C, domain 1"/>
    <property type="match status" value="1"/>
</dbReference>
<dbReference type="Gene3D" id="2.30.30.40">
    <property type="entry name" value="SH3 Domains"/>
    <property type="match status" value="1"/>
</dbReference>
<protein>
    <recommendedName>
        <fullName evidence="14">SH3 domain-containing protein</fullName>
    </recommendedName>
</protein>
<keyword evidence="2 6" id="KW-0728">SH3 domain</keyword>
<proteinExistence type="inferred from homology"/>
<evidence type="ECO:0008006" key="14">
    <source>
        <dbReference type="Google" id="ProtNLM"/>
    </source>
</evidence>
<dbReference type="Proteomes" id="UP001291623">
    <property type="component" value="Unassembled WGS sequence"/>
</dbReference>
<dbReference type="FunFam" id="1.20.1310.10:FF:000019">
    <property type="entry name" value="Cullin 1"/>
    <property type="match status" value="1"/>
</dbReference>
<dbReference type="InterPro" id="IPR036028">
    <property type="entry name" value="SH3-like_dom_sf"/>
</dbReference>
<organism evidence="12 13">
    <name type="scientific">Anisodus tanguticus</name>
    <dbReference type="NCBI Taxonomy" id="243964"/>
    <lineage>
        <taxon>Eukaryota</taxon>
        <taxon>Viridiplantae</taxon>
        <taxon>Streptophyta</taxon>
        <taxon>Embryophyta</taxon>
        <taxon>Tracheophyta</taxon>
        <taxon>Spermatophyta</taxon>
        <taxon>Magnoliopsida</taxon>
        <taxon>eudicotyledons</taxon>
        <taxon>Gunneridae</taxon>
        <taxon>Pentapetalae</taxon>
        <taxon>asterids</taxon>
        <taxon>lamiids</taxon>
        <taxon>Solanales</taxon>
        <taxon>Solanaceae</taxon>
        <taxon>Solanoideae</taxon>
        <taxon>Hyoscyameae</taxon>
        <taxon>Anisodus</taxon>
    </lineage>
</organism>
<evidence type="ECO:0000256" key="2">
    <source>
        <dbReference type="ARBA" id="ARBA00022443"/>
    </source>
</evidence>
<evidence type="ECO:0000256" key="8">
    <source>
        <dbReference type="RuleBase" id="RU003829"/>
    </source>
</evidence>
<name>A0AAE1QPS3_9SOLA</name>
<comment type="similarity">
    <text evidence="1 7 8">Belongs to the cullin family.</text>
</comment>
<evidence type="ECO:0000256" key="4">
    <source>
        <dbReference type="ARBA" id="ARBA00022786"/>
    </source>
</evidence>
<dbReference type="PANTHER" id="PTHR11932">
    <property type="entry name" value="CULLIN"/>
    <property type="match status" value="1"/>
</dbReference>
<dbReference type="PROSITE" id="PS50002">
    <property type="entry name" value="SH3"/>
    <property type="match status" value="1"/>
</dbReference>
<dbReference type="InterPro" id="IPR045093">
    <property type="entry name" value="Cullin"/>
</dbReference>
<dbReference type="InterPro" id="IPR001373">
    <property type="entry name" value="Cullin_N"/>
</dbReference>
<dbReference type="SUPFAM" id="SSF74788">
    <property type="entry name" value="Cullin repeat-like"/>
    <property type="match status" value="1"/>
</dbReference>
<keyword evidence="4" id="KW-0833">Ubl conjugation pathway</keyword>
<sequence length="571" mass="64491">MRKCEQRLAEEAKRVKTYLNEVTKTELDYCVEHQLIEKHLDIFYTEFQNLLNDNKNEDLARMYQLVNRTQNGLSVLKNLLEKHIVTQGRSAIACAFCRETCGDTIDPKLYVTTILDVYKKYSVLTKTAFNNDPGFVAALDKACREFINSNEVTKNKSSNKSPELLTKYCDILLKKSSKNPEESELEDLLNQIMIVFKYIDDKDVFQRFYSKLLAKRLVNNASASEYAEESMISKLKQACGFDFKLINGQMPPKLPPKKPSLKEQAKVLFAYTAENDDELSIKEGDIINIISKKVEDKGWWKGELNGKIGVFPDNFVELIKINSTTNNQNTNNTSFSKQVSSNSFILNNGNSLASNDTNEENCPKLPKKNTETKLSSLITGKLNEIISKANETKSANSTLLKQESIKINSNTSTPNLSLKSNKSSKQDVSENLSNVDLMIDNSENDLNSIIDDSQNSIKLKHLTASRVKGPRDRRPPSIIQLPKDDETNSINNSLNSSKELLNSSEKILSTSFDENQTNKELTKQNSKNNINEMPKQQNQGPQNRILIKGGTVVNEDCMEISDVYIENGIIK</sequence>
<dbReference type="InterPro" id="IPR016159">
    <property type="entry name" value="Cullin_repeat-like_dom_sf"/>
</dbReference>
<keyword evidence="5" id="KW-0832">Ubl conjugation</keyword>
<dbReference type="GO" id="GO:0016810">
    <property type="term" value="F:hydrolase activity, acting on carbon-nitrogen (but not peptide) bonds"/>
    <property type="evidence" value="ECO:0007669"/>
    <property type="project" value="InterPro"/>
</dbReference>
<evidence type="ECO:0000256" key="3">
    <source>
        <dbReference type="ARBA" id="ARBA00022499"/>
    </source>
</evidence>
<reference evidence="12" key="1">
    <citation type="submission" date="2023-12" db="EMBL/GenBank/DDBJ databases">
        <title>Genome assembly of Anisodus tanguticus.</title>
        <authorList>
            <person name="Wang Y.-J."/>
        </authorList>
    </citation>
    <scope>NUCLEOTIDE SEQUENCE</scope>
    <source>
        <strain evidence="12">KB-2021</strain>
        <tissue evidence="12">Leaf</tissue>
    </source>
</reference>
<keyword evidence="3" id="KW-1017">Isopeptide bond</keyword>
<dbReference type="InterPro" id="IPR036317">
    <property type="entry name" value="Cullin_homology_sf"/>
</dbReference>
<dbReference type="InterPro" id="IPR011059">
    <property type="entry name" value="Metal-dep_hydrolase_composite"/>
</dbReference>
<dbReference type="Gene3D" id="1.20.1310.10">
    <property type="entry name" value="Cullin Repeats"/>
    <property type="match status" value="3"/>
</dbReference>
<feature type="compositionally biased region" description="Polar residues" evidence="9">
    <location>
        <begin position="347"/>
        <end position="356"/>
    </location>
</feature>
<evidence type="ECO:0000313" key="12">
    <source>
        <dbReference type="EMBL" id="KAK4337039.1"/>
    </source>
</evidence>
<gene>
    <name evidence="12" type="ORF">RND71_043387</name>
</gene>
<feature type="region of interest" description="Disordered" evidence="9">
    <location>
        <begin position="409"/>
        <end position="429"/>
    </location>
</feature>
<comment type="caution">
    <text evidence="12">The sequence shown here is derived from an EMBL/GenBank/DDBJ whole genome shotgun (WGS) entry which is preliminary data.</text>
</comment>
<dbReference type="SMART" id="SM00182">
    <property type="entry name" value="CULLIN"/>
    <property type="match status" value="1"/>
</dbReference>
<dbReference type="SUPFAM" id="SSF51338">
    <property type="entry name" value="Composite domain of metallo-dependent hydrolases"/>
    <property type="match status" value="1"/>
</dbReference>
<dbReference type="CDD" id="cd11875">
    <property type="entry name" value="SH3_CD2AP-like_3"/>
    <property type="match status" value="1"/>
</dbReference>
<dbReference type="GO" id="GO:0006511">
    <property type="term" value="P:ubiquitin-dependent protein catabolic process"/>
    <property type="evidence" value="ECO:0007669"/>
    <property type="project" value="InterPro"/>
</dbReference>
<evidence type="ECO:0000259" key="11">
    <source>
        <dbReference type="PROSITE" id="PS50069"/>
    </source>
</evidence>
<keyword evidence="13" id="KW-1185">Reference proteome</keyword>
<dbReference type="Pfam" id="PF00888">
    <property type="entry name" value="Cullin"/>
    <property type="match status" value="1"/>
</dbReference>
<dbReference type="SMART" id="SM00326">
    <property type="entry name" value="SH3"/>
    <property type="match status" value="1"/>
</dbReference>
<dbReference type="InterPro" id="IPR001452">
    <property type="entry name" value="SH3_domain"/>
</dbReference>
<dbReference type="SUPFAM" id="SSF75632">
    <property type="entry name" value="Cullin homology domain"/>
    <property type="match status" value="1"/>
</dbReference>
<dbReference type="PROSITE" id="PS50069">
    <property type="entry name" value="CULLIN_2"/>
    <property type="match status" value="1"/>
</dbReference>
<dbReference type="AlphaFoldDB" id="A0AAE1QPS3"/>
<evidence type="ECO:0000256" key="6">
    <source>
        <dbReference type="PROSITE-ProRule" id="PRU00192"/>
    </source>
</evidence>
<feature type="domain" description="SH3" evidence="10">
    <location>
        <begin position="260"/>
        <end position="321"/>
    </location>
</feature>
<dbReference type="SUPFAM" id="SSF50044">
    <property type="entry name" value="SH3-domain"/>
    <property type="match status" value="1"/>
</dbReference>
<dbReference type="GO" id="GO:0031625">
    <property type="term" value="F:ubiquitin protein ligase binding"/>
    <property type="evidence" value="ECO:0007669"/>
    <property type="project" value="InterPro"/>
</dbReference>
<evidence type="ECO:0000313" key="13">
    <source>
        <dbReference type="Proteomes" id="UP001291623"/>
    </source>
</evidence>